<gene>
    <name evidence="1" type="ORF">LBV24_02440</name>
</gene>
<proteinExistence type="predicted"/>
<accession>A0ABS7Y062</accession>
<protein>
    <submittedName>
        <fullName evidence="1">Uncharacterized protein</fullName>
    </submittedName>
</protein>
<dbReference type="RefSeq" id="WP_224476997.1">
    <property type="nucleotide sequence ID" value="NZ_JAIUJS010000001.1"/>
</dbReference>
<sequence>MIKSIYISLFVFILICLVSIQTKSLEDSYVLKSNKSEFIAGEHVQLEFGYNTDSDVMLYCSNSYGSILLDPEISAKILKFNIPDSISKKSGVLNWKLIAKTNNLQGSINVKPKPSIKSLESYLGPPSIEAGGTDYTMLVVIPTDDLDNPMADSTKVQIKHQFLNNEISDTVSTLHGFTYKTINSYKESGRILISSECLDLNSKEYDVNVMPAIPTNFTIKAERIHNYADGNQITTFKTSQIIDRFNNVVSDGTFVTFFITDQNGNKTQTYGSTINGIATAKMLHPDHEEQWSVKAYIEGMANSETITLGFKQAISNFEAALSDDNRTITVGPLQSFMKQRVPDGLFITLSIYKNKVLVNEIQEQSYNGMANFYLSEDEYSNGSYHLEIETAGLSKTLTNITYE</sequence>
<dbReference type="Proteomes" id="UP001198402">
    <property type="component" value="Unassembled WGS sequence"/>
</dbReference>
<reference evidence="2" key="1">
    <citation type="submission" date="2023-07" db="EMBL/GenBank/DDBJ databases">
        <authorList>
            <person name="Yue Y."/>
        </authorList>
    </citation>
    <scope>NUCLEOTIDE SEQUENCE [LARGE SCALE GENOMIC DNA]</scope>
    <source>
        <strain evidence="2">2Y89</strain>
    </source>
</reference>
<organism evidence="1 2">
    <name type="scientific">Winogradskyella vincentii</name>
    <dbReference type="NCBI Taxonomy" id="2877122"/>
    <lineage>
        <taxon>Bacteria</taxon>
        <taxon>Pseudomonadati</taxon>
        <taxon>Bacteroidota</taxon>
        <taxon>Flavobacteriia</taxon>
        <taxon>Flavobacteriales</taxon>
        <taxon>Flavobacteriaceae</taxon>
        <taxon>Winogradskyella</taxon>
    </lineage>
</organism>
<evidence type="ECO:0000313" key="2">
    <source>
        <dbReference type="Proteomes" id="UP001198402"/>
    </source>
</evidence>
<dbReference type="EMBL" id="JAIUJS010000001">
    <property type="protein sequence ID" value="MCA0152057.1"/>
    <property type="molecule type" value="Genomic_DNA"/>
</dbReference>
<name>A0ABS7Y062_9FLAO</name>
<keyword evidence="2" id="KW-1185">Reference proteome</keyword>
<comment type="caution">
    <text evidence="1">The sequence shown here is derived from an EMBL/GenBank/DDBJ whole genome shotgun (WGS) entry which is preliminary data.</text>
</comment>
<evidence type="ECO:0000313" key="1">
    <source>
        <dbReference type="EMBL" id="MCA0152057.1"/>
    </source>
</evidence>